<dbReference type="InParanoid" id="A0A2R5H3W9"/>
<keyword evidence="2 3" id="KW-0040">ANK repeat</keyword>
<name>A0A2R5H3W9_9STRA</name>
<dbReference type="Gene3D" id="1.25.40.20">
    <property type="entry name" value="Ankyrin repeat-containing domain"/>
    <property type="match status" value="1"/>
</dbReference>
<comment type="caution">
    <text evidence="4">The sequence shown here is derived from an EMBL/GenBank/DDBJ whole genome shotgun (WGS) entry which is preliminary data.</text>
</comment>
<dbReference type="InterPro" id="IPR032675">
    <property type="entry name" value="LRR_dom_sf"/>
</dbReference>
<evidence type="ECO:0000313" key="5">
    <source>
        <dbReference type="Proteomes" id="UP000241890"/>
    </source>
</evidence>
<dbReference type="SUPFAM" id="SSF48403">
    <property type="entry name" value="Ankyrin repeat"/>
    <property type="match status" value="1"/>
</dbReference>
<dbReference type="PROSITE" id="PS50088">
    <property type="entry name" value="ANK_REPEAT"/>
    <property type="match status" value="1"/>
</dbReference>
<sequence length="269" mass="29808">MRRGCNPWHDFVHFGVPCYDECSLSSNKIGADGAKALANALANNGSLQTLDIAYDNPAIEAALERNRALYKQSQTPLMQACKNGDISEAETLVVNGAPVDARDTLGQTALFYACKARDENIALLLLEILAAELSKARAKRSEEKAGLHHIMLRDFFAEQLSREYPSAIVADFDSQQVAVSEKEQALTTLQEAVKTDPEKIPQRNQVRRDLFTCIRETLAKFSEVKLQELEDDANDVADTCRKLWRDILGEPANVDDAAELVTFGQLSTY</sequence>
<evidence type="ECO:0000256" key="2">
    <source>
        <dbReference type="ARBA" id="ARBA00023043"/>
    </source>
</evidence>
<dbReference type="InterPro" id="IPR036770">
    <property type="entry name" value="Ankyrin_rpt-contain_sf"/>
</dbReference>
<dbReference type="AlphaFoldDB" id="A0A2R5H3W9"/>
<evidence type="ECO:0000313" key="4">
    <source>
        <dbReference type="EMBL" id="GBG35134.1"/>
    </source>
</evidence>
<dbReference type="InterPro" id="IPR002110">
    <property type="entry name" value="Ankyrin_rpt"/>
</dbReference>
<keyword evidence="5" id="KW-1185">Reference proteome</keyword>
<organism evidence="4 5">
    <name type="scientific">Hondaea fermentalgiana</name>
    <dbReference type="NCBI Taxonomy" id="2315210"/>
    <lineage>
        <taxon>Eukaryota</taxon>
        <taxon>Sar</taxon>
        <taxon>Stramenopiles</taxon>
        <taxon>Bigyra</taxon>
        <taxon>Labyrinthulomycetes</taxon>
        <taxon>Thraustochytrida</taxon>
        <taxon>Thraustochytriidae</taxon>
        <taxon>Hondaea</taxon>
    </lineage>
</organism>
<dbReference type="PROSITE" id="PS50297">
    <property type="entry name" value="ANK_REP_REGION"/>
    <property type="match status" value="1"/>
</dbReference>
<dbReference type="EMBL" id="BEYU01000333">
    <property type="protein sequence ID" value="GBG35134.1"/>
    <property type="molecule type" value="Genomic_DNA"/>
</dbReference>
<gene>
    <name evidence="4" type="ORF">FCC1311_113572</name>
</gene>
<feature type="repeat" description="ANK" evidence="3">
    <location>
        <begin position="72"/>
        <end position="104"/>
    </location>
</feature>
<dbReference type="Proteomes" id="UP000241890">
    <property type="component" value="Unassembled WGS sequence"/>
</dbReference>
<protein>
    <submittedName>
        <fullName evidence="4">Ankyrin repeat and EF-hand domain-containing protein 1</fullName>
    </submittedName>
</protein>
<accession>A0A2R5H3W9</accession>
<keyword evidence="1" id="KW-0677">Repeat</keyword>
<dbReference type="OrthoDB" id="331948at2759"/>
<dbReference type="PANTHER" id="PTHR24173">
    <property type="entry name" value="ANKYRIN REPEAT CONTAINING"/>
    <property type="match status" value="1"/>
</dbReference>
<evidence type="ECO:0000256" key="1">
    <source>
        <dbReference type="ARBA" id="ARBA00022737"/>
    </source>
</evidence>
<reference evidence="4 5" key="1">
    <citation type="submission" date="2017-12" db="EMBL/GenBank/DDBJ databases">
        <title>Sequencing, de novo assembly and annotation of complete genome of a new Thraustochytrid species, strain FCC1311.</title>
        <authorList>
            <person name="Sedici K."/>
            <person name="Godart F."/>
            <person name="Aiese Cigliano R."/>
            <person name="Sanseverino W."/>
            <person name="Barakat M."/>
            <person name="Ortet P."/>
            <person name="Marechal E."/>
            <person name="Cagnac O."/>
            <person name="Amato A."/>
        </authorList>
    </citation>
    <scope>NUCLEOTIDE SEQUENCE [LARGE SCALE GENOMIC DNA]</scope>
</reference>
<evidence type="ECO:0000256" key="3">
    <source>
        <dbReference type="PROSITE-ProRule" id="PRU00023"/>
    </source>
</evidence>
<proteinExistence type="predicted"/>
<dbReference type="Gene3D" id="3.80.10.10">
    <property type="entry name" value="Ribonuclease Inhibitor"/>
    <property type="match status" value="1"/>
</dbReference>
<dbReference type="SMART" id="SM00248">
    <property type="entry name" value="ANK"/>
    <property type="match status" value="2"/>
</dbReference>
<dbReference type="Pfam" id="PF12796">
    <property type="entry name" value="Ank_2"/>
    <property type="match status" value="1"/>
</dbReference>
<dbReference type="PANTHER" id="PTHR24173:SF83">
    <property type="entry name" value="SOCS BOX DOMAIN-CONTAINING PROTEIN"/>
    <property type="match status" value="1"/>
</dbReference>